<dbReference type="RefSeq" id="WP_114563284.1">
    <property type="nucleotide sequence ID" value="NZ_CP031124.1"/>
</dbReference>
<reference evidence="8" key="1">
    <citation type="submission" date="2018-07" db="EMBL/GenBank/DDBJ databases">
        <authorList>
            <person name="Kim H."/>
        </authorList>
    </citation>
    <scope>NUCLEOTIDE SEQUENCE [LARGE SCALE GENOMIC DNA]</scope>
    <source>
        <strain evidence="8">F02</strain>
    </source>
</reference>
<gene>
    <name evidence="5" type="primary">darP</name>
    <name evidence="7" type="ORF">DTO96_101920</name>
</gene>
<keyword evidence="3 5" id="KW-0699">rRNA-binding</keyword>
<dbReference type="NCBIfam" id="NF003593">
    <property type="entry name" value="PRK05255.1-1"/>
    <property type="match status" value="1"/>
</dbReference>
<dbReference type="Pfam" id="PF04751">
    <property type="entry name" value="DarP"/>
    <property type="match status" value="1"/>
</dbReference>
<feature type="compositionally biased region" description="Basic and acidic residues" evidence="6">
    <location>
        <begin position="10"/>
        <end position="20"/>
    </location>
</feature>
<evidence type="ECO:0000256" key="1">
    <source>
        <dbReference type="ARBA" id="ARBA00022490"/>
    </source>
</evidence>
<comment type="similarity">
    <text evidence="5">Belongs to the DarP family.</text>
</comment>
<dbReference type="GO" id="GO:0005829">
    <property type="term" value="C:cytosol"/>
    <property type="evidence" value="ECO:0007669"/>
    <property type="project" value="TreeGrafter"/>
</dbReference>
<dbReference type="EMBL" id="CP031124">
    <property type="protein sequence ID" value="AXF86179.1"/>
    <property type="molecule type" value="Genomic_DNA"/>
</dbReference>
<feature type="region of interest" description="Disordered" evidence="6">
    <location>
        <begin position="1"/>
        <end position="20"/>
    </location>
</feature>
<evidence type="ECO:0000256" key="5">
    <source>
        <dbReference type="HAMAP-Rule" id="MF_00765"/>
    </source>
</evidence>
<dbReference type="SUPFAM" id="SSF158710">
    <property type="entry name" value="PSPTO4464-like"/>
    <property type="match status" value="1"/>
</dbReference>
<dbReference type="Proteomes" id="UP000252182">
    <property type="component" value="Chromosome"/>
</dbReference>
<evidence type="ECO:0000256" key="6">
    <source>
        <dbReference type="SAM" id="MobiDB-lite"/>
    </source>
</evidence>
<keyword evidence="8" id="KW-1185">Reference proteome</keyword>
<evidence type="ECO:0000313" key="8">
    <source>
        <dbReference type="Proteomes" id="UP000252182"/>
    </source>
</evidence>
<comment type="function">
    <text evidence="5">Member of a network of 50S ribosomal subunit biogenesis factors which assembles along the 30S-50S interface, preventing incorrect 23S rRNA structures from forming. Promotes peptidyl transferase center (PTC) maturation.</text>
</comment>
<dbReference type="CDD" id="cd16331">
    <property type="entry name" value="YjgA-like"/>
    <property type="match status" value="1"/>
</dbReference>
<dbReference type="GO" id="GO:1902626">
    <property type="term" value="P:assembly of large subunit precursor of preribosome"/>
    <property type="evidence" value="ECO:0007669"/>
    <property type="project" value="UniProtKB-UniRule"/>
</dbReference>
<dbReference type="InterPro" id="IPR023153">
    <property type="entry name" value="DarP_sf"/>
</dbReference>
<evidence type="ECO:0000313" key="7">
    <source>
        <dbReference type="EMBL" id="AXF86179.1"/>
    </source>
</evidence>
<feature type="region of interest" description="Disordered" evidence="6">
    <location>
        <begin position="170"/>
        <end position="190"/>
    </location>
</feature>
<dbReference type="GO" id="GO:0019843">
    <property type="term" value="F:rRNA binding"/>
    <property type="evidence" value="ECO:0007669"/>
    <property type="project" value="UniProtKB-UniRule"/>
</dbReference>
<dbReference type="PANTHER" id="PTHR38101:SF1">
    <property type="entry name" value="UPF0307 PROTEIN YJGA"/>
    <property type="match status" value="1"/>
</dbReference>
<evidence type="ECO:0000256" key="3">
    <source>
        <dbReference type="ARBA" id="ARBA00022730"/>
    </source>
</evidence>
<comment type="subcellular location">
    <subcellularLocation>
        <location evidence="5">Cytoplasm</location>
    </subcellularLocation>
    <text evidence="5">Associates with late stage pre-50S ribosomal subunits.</text>
</comment>
<evidence type="ECO:0000256" key="2">
    <source>
        <dbReference type="ARBA" id="ARBA00022517"/>
    </source>
</evidence>
<proteinExistence type="inferred from homology"/>
<dbReference type="InterPro" id="IPR006839">
    <property type="entry name" value="DarP"/>
</dbReference>
<keyword evidence="2 5" id="KW-0690">Ribosome biogenesis</keyword>
<dbReference type="PIRSF" id="PIRSF016183">
    <property type="entry name" value="UCP016183"/>
    <property type="match status" value="1"/>
</dbReference>
<organism evidence="7 8">
    <name type="scientific">Ephemeroptericola cinctiostellae</name>
    <dbReference type="NCBI Taxonomy" id="2268024"/>
    <lineage>
        <taxon>Bacteria</taxon>
        <taxon>Pseudomonadati</taxon>
        <taxon>Pseudomonadota</taxon>
        <taxon>Betaproteobacteria</taxon>
        <taxon>Burkholderiales</taxon>
        <taxon>Burkholderiaceae</taxon>
        <taxon>Ephemeroptericola</taxon>
    </lineage>
</organism>
<name>A0A345DCU1_9BURK</name>
<protein>
    <recommendedName>
        <fullName evidence="5">Dual-action ribosomal maturation protein DarP</fullName>
    </recommendedName>
    <alternativeName>
        <fullName evidence="5">Large ribosomal subunit assembly factor DarP</fullName>
    </alternativeName>
</protein>
<dbReference type="HAMAP" id="MF_00765">
    <property type="entry name" value="DarP"/>
    <property type="match status" value="1"/>
</dbReference>
<evidence type="ECO:0000256" key="4">
    <source>
        <dbReference type="ARBA" id="ARBA00022884"/>
    </source>
</evidence>
<dbReference type="KEGG" id="hyf:DTO96_101920"/>
<dbReference type="Gene3D" id="1.10.60.30">
    <property type="entry name" value="PSPTO4464-like domains"/>
    <property type="match status" value="2"/>
</dbReference>
<sequence length="190" mass="22096">MTETYYQVDGSRERDDNISKTARKEEMTALQKLGQELTELSKDQLAQVPMSDKLRDAIKEYKRLTSHGACRRQMQYIGKIMRGEDEEPIRSKLDQFNGVNAEATAKLHRIERTRLQLIEKDEAVTRFFNEYPNADVQHIRALVRNARKEHEQAKPPKSFRELFQVIKEAIEGKSAAQQEMPPEEDESDES</sequence>
<dbReference type="PANTHER" id="PTHR38101">
    <property type="entry name" value="UPF0307 PROTEIN YJGA"/>
    <property type="match status" value="1"/>
</dbReference>
<dbReference type="OrthoDB" id="5293604at2"/>
<dbReference type="AlphaFoldDB" id="A0A345DCU1"/>
<keyword evidence="1 5" id="KW-0963">Cytoplasm</keyword>
<accession>A0A345DCU1</accession>
<keyword evidence="4 5" id="KW-0694">RNA-binding</keyword>
<feature type="compositionally biased region" description="Acidic residues" evidence="6">
    <location>
        <begin position="181"/>
        <end position="190"/>
    </location>
</feature>
<dbReference type="GO" id="GO:0043022">
    <property type="term" value="F:ribosome binding"/>
    <property type="evidence" value="ECO:0007669"/>
    <property type="project" value="UniProtKB-UniRule"/>
</dbReference>